<dbReference type="EMBL" id="BKCJ010032043">
    <property type="protein sequence ID" value="GEV71794.1"/>
    <property type="molecule type" value="Genomic_DNA"/>
</dbReference>
<comment type="caution">
    <text evidence="1">The sequence shown here is derived from an EMBL/GenBank/DDBJ whole genome shotgun (WGS) entry which is preliminary data.</text>
</comment>
<name>A0A699GPU1_TANCI</name>
<accession>A0A699GPU1</accession>
<proteinExistence type="predicted"/>
<evidence type="ECO:0000313" key="1">
    <source>
        <dbReference type="EMBL" id="GEV71794.1"/>
    </source>
</evidence>
<sequence>MHENFSATSTTSLDSIFNRLQKIVSWLSVLGEFISQEDSNLKFLRSLPSEWNTHVLVWKNKPDLDTMSIDDLYNNFKIVEQEVKRTASSDSSSQNTAFVSSPSTNNLMKFILLMEFQSYNVVPPPATLVYNIRRYPPPKIDLSYSGLEEFKQPQFKSYGPKSCEIESTNANENIPNELKEYLDAPLVKDRVSYNTPCFWVIDDVNKVT</sequence>
<feature type="non-terminal residue" evidence="1">
    <location>
        <position position="208"/>
    </location>
</feature>
<dbReference type="Pfam" id="PF14223">
    <property type="entry name" value="Retrotran_gag_2"/>
    <property type="match status" value="1"/>
</dbReference>
<reference evidence="1" key="1">
    <citation type="journal article" date="2019" name="Sci. Rep.">
        <title>Draft genome of Tanacetum cinerariifolium, the natural source of mosquito coil.</title>
        <authorList>
            <person name="Yamashiro T."/>
            <person name="Shiraishi A."/>
            <person name="Satake H."/>
            <person name="Nakayama K."/>
        </authorList>
    </citation>
    <scope>NUCLEOTIDE SEQUENCE</scope>
</reference>
<protein>
    <submittedName>
        <fullName evidence="1">Uncharacterized protein</fullName>
    </submittedName>
</protein>
<dbReference type="AlphaFoldDB" id="A0A699GPU1"/>
<organism evidence="1">
    <name type="scientific">Tanacetum cinerariifolium</name>
    <name type="common">Dalmatian daisy</name>
    <name type="synonym">Chrysanthemum cinerariifolium</name>
    <dbReference type="NCBI Taxonomy" id="118510"/>
    <lineage>
        <taxon>Eukaryota</taxon>
        <taxon>Viridiplantae</taxon>
        <taxon>Streptophyta</taxon>
        <taxon>Embryophyta</taxon>
        <taxon>Tracheophyta</taxon>
        <taxon>Spermatophyta</taxon>
        <taxon>Magnoliopsida</taxon>
        <taxon>eudicotyledons</taxon>
        <taxon>Gunneridae</taxon>
        <taxon>Pentapetalae</taxon>
        <taxon>asterids</taxon>
        <taxon>campanulids</taxon>
        <taxon>Asterales</taxon>
        <taxon>Asteraceae</taxon>
        <taxon>Asteroideae</taxon>
        <taxon>Anthemideae</taxon>
        <taxon>Anthemidinae</taxon>
        <taxon>Tanacetum</taxon>
    </lineage>
</organism>
<gene>
    <name evidence="1" type="ORF">Tci_143771</name>
</gene>